<keyword evidence="7" id="KW-1185">Reference proteome</keyword>
<dbReference type="GO" id="GO:0010521">
    <property type="term" value="F:telomerase inhibitor activity"/>
    <property type="evidence" value="ECO:0007669"/>
    <property type="project" value="TreeGrafter"/>
</dbReference>
<dbReference type="GO" id="GO:0016233">
    <property type="term" value="P:telomere capping"/>
    <property type="evidence" value="ECO:0007669"/>
    <property type="project" value="TreeGrafter"/>
</dbReference>
<evidence type="ECO:0000256" key="1">
    <source>
        <dbReference type="ARBA" id="ARBA00004574"/>
    </source>
</evidence>
<keyword evidence="2" id="KW-0158">Chromosome</keyword>
<dbReference type="SMART" id="SM00976">
    <property type="entry name" value="Telo_bind"/>
    <property type="match status" value="1"/>
</dbReference>
<dbReference type="InterPro" id="IPR011564">
    <property type="entry name" value="Telomer_end-bd_POT1/Cdc13"/>
</dbReference>
<gene>
    <name evidence="6" type="ORF">HRI_003619800</name>
</gene>
<dbReference type="Proteomes" id="UP001165190">
    <property type="component" value="Unassembled WGS sequence"/>
</dbReference>
<evidence type="ECO:0000256" key="4">
    <source>
        <dbReference type="ARBA" id="ARBA00023125"/>
    </source>
</evidence>
<dbReference type="Pfam" id="PF02765">
    <property type="entry name" value="POT1"/>
    <property type="match status" value="1"/>
</dbReference>
<dbReference type="PANTHER" id="PTHR14513">
    <property type="entry name" value="PROTECTION OF TELOMERES 1"/>
    <property type="match status" value="1"/>
</dbReference>
<evidence type="ECO:0000259" key="5">
    <source>
        <dbReference type="SMART" id="SM00976"/>
    </source>
</evidence>
<keyword evidence="3" id="KW-0779">Telomere</keyword>
<dbReference type="SUPFAM" id="SSF50249">
    <property type="entry name" value="Nucleic acid-binding proteins"/>
    <property type="match status" value="2"/>
</dbReference>
<dbReference type="InterPro" id="IPR057620">
    <property type="entry name" value="POT1A/B-like_OB"/>
</dbReference>
<comment type="caution">
    <text evidence="6">The sequence shown here is derived from an EMBL/GenBank/DDBJ whole genome shotgun (WGS) entry which is preliminary data.</text>
</comment>
<evidence type="ECO:0000256" key="2">
    <source>
        <dbReference type="ARBA" id="ARBA00022454"/>
    </source>
</evidence>
<evidence type="ECO:0000313" key="6">
    <source>
        <dbReference type="EMBL" id="GMI99505.1"/>
    </source>
</evidence>
<dbReference type="GO" id="GO:0000783">
    <property type="term" value="C:nuclear telomere cap complex"/>
    <property type="evidence" value="ECO:0007669"/>
    <property type="project" value="TreeGrafter"/>
</dbReference>
<evidence type="ECO:0000256" key="3">
    <source>
        <dbReference type="ARBA" id="ARBA00022895"/>
    </source>
</evidence>
<sequence length="456" mass="51971">MARSKFHAVKDAISCINQKVNLVGVILDFTLPQKTKGTDYFCRLKIIDESNPEIPLHVFEKEMEHLPLVAAVGDIIRLSRVTMKIHDGDVYAVYNKKFSTFALYDGKDGQNFHPYQASLNFHAGEQDEMMIAGLRKWLATSQVIDVPDFLLLQEINQVSSVNLACKVLHTCKTSNDEWIVFLWDGTDAPPIDIDKKLEDEIHDPLSLRLEPLPLSSDVLRTFPSAGTILRVILNVDCITHILKLLKIGQWEKLFNLTCKEREGLWYGEFTSYSKIRDMPNDDILMLERQSKYDRRSIGNPDRMPYWSSPFPSRITEVNCGVASFATLMDVLTCKEVAKKFRCVVRVVAATPWQVEDFRSPDGTFRVRFTLEDPTARIHAFAYAKDGENFFSGSSAAELQWKVNELLGLPISDDGNEIEGGVRNPPWVQCCLKSHSERQCRWICDTKLVGEWVSSWV</sequence>
<dbReference type="GO" id="GO:0098505">
    <property type="term" value="F:G-rich strand telomeric DNA binding"/>
    <property type="evidence" value="ECO:0007669"/>
    <property type="project" value="TreeGrafter"/>
</dbReference>
<comment type="subcellular location">
    <subcellularLocation>
        <location evidence="1">Chromosome</location>
        <location evidence="1">Telomere</location>
    </subcellularLocation>
</comment>
<dbReference type="InterPro" id="IPR012340">
    <property type="entry name" value="NA-bd_OB-fold"/>
</dbReference>
<dbReference type="Pfam" id="PF25507">
    <property type="entry name" value="OB_POT1A"/>
    <property type="match status" value="1"/>
</dbReference>
<dbReference type="AlphaFoldDB" id="A0A9W7IQF4"/>
<organism evidence="6 7">
    <name type="scientific">Hibiscus trionum</name>
    <name type="common">Flower of an hour</name>
    <dbReference type="NCBI Taxonomy" id="183268"/>
    <lineage>
        <taxon>Eukaryota</taxon>
        <taxon>Viridiplantae</taxon>
        <taxon>Streptophyta</taxon>
        <taxon>Embryophyta</taxon>
        <taxon>Tracheophyta</taxon>
        <taxon>Spermatophyta</taxon>
        <taxon>Magnoliopsida</taxon>
        <taxon>eudicotyledons</taxon>
        <taxon>Gunneridae</taxon>
        <taxon>Pentapetalae</taxon>
        <taxon>rosids</taxon>
        <taxon>malvids</taxon>
        <taxon>Malvales</taxon>
        <taxon>Malvaceae</taxon>
        <taxon>Malvoideae</taxon>
        <taxon>Hibiscus</taxon>
    </lineage>
</organism>
<reference evidence="6" key="1">
    <citation type="submission" date="2023-05" db="EMBL/GenBank/DDBJ databases">
        <title>Genome and transcriptome analyses reveal genes involved in the formation of fine ridges on petal epidermal cells in Hibiscus trionum.</title>
        <authorList>
            <person name="Koshimizu S."/>
            <person name="Masuda S."/>
            <person name="Ishii T."/>
            <person name="Shirasu K."/>
            <person name="Hoshino A."/>
            <person name="Arita M."/>
        </authorList>
    </citation>
    <scope>NUCLEOTIDE SEQUENCE</scope>
    <source>
        <strain evidence="6">Hamamatsu line</strain>
    </source>
</reference>
<proteinExistence type="predicted"/>
<protein>
    <submittedName>
        <fullName evidence="6">Protection of Telomeres 1a</fullName>
    </submittedName>
</protein>
<dbReference type="PANTHER" id="PTHR14513:SF0">
    <property type="entry name" value="PROTECTION OF TELOMERES PROTEIN 1"/>
    <property type="match status" value="1"/>
</dbReference>
<keyword evidence="4" id="KW-0238">DNA-binding</keyword>
<name>A0A9W7IQF4_HIBTR</name>
<dbReference type="GO" id="GO:0032210">
    <property type="term" value="P:regulation of telomere maintenance via telomerase"/>
    <property type="evidence" value="ECO:0007669"/>
    <property type="project" value="TreeGrafter"/>
</dbReference>
<dbReference type="CDD" id="cd04497">
    <property type="entry name" value="hPOT1_OB1_like"/>
    <property type="match status" value="1"/>
</dbReference>
<dbReference type="EMBL" id="BSYR01000035">
    <property type="protein sequence ID" value="GMI99505.1"/>
    <property type="molecule type" value="Genomic_DNA"/>
</dbReference>
<dbReference type="OrthoDB" id="2186770at2759"/>
<evidence type="ECO:0000313" key="7">
    <source>
        <dbReference type="Proteomes" id="UP001165190"/>
    </source>
</evidence>
<dbReference type="Gene3D" id="2.40.50.140">
    <property type="entry name" value="Nucleic acid-binding proteins"/>
    <property type="match status" value="2"/>
</dbReference>
<dbReference type="InterPro" id="IPR028389">
    <property type="entry name" value="POT1"/>
</dbReference>
<feature type="domain" description="Telomeric single stranded DNA binding POT1/Cdc13" evidence="5">
    <location>
        <begin position="6"/>
        <end position="139"/>
    </location>
</feature>
<accession>A0A9W7IQF4</accession>